<dbReference type="Proteomes" id="UP000326396">
    <property type="component" value="Linkage Group LG3"/>
</dbReference>
<accession>A0A5N6N8F8</accession>
<comment type="caution">
    <text evidence="2">The sequence shown here is derived from an EMBL/GenBank/DDBJ whole genome shotgun (WGS) entry which is preliminary data.</text>
</comment>
<evidence type="ECO:0000313" key="3">
    <source>
        <dbReference type="Proteomes" id="UP000326396"/>
    </source>
</evidence>
<keyword evidence="3" id="KW-1185">Reference proteome</keyword>
<evidence type="ECO:0000256" key="1">
    <source>
        <dbReference type="SAM" id="MobiDB-lite"/>
    </source>
</evidence>
<gene>
    <name evidence="2" type="ORF">E3N88_26122</name>
</gene>
<feature type="region of interest" description="Disordered" evidence="1">
    <location>
        <begin position="1"/>
        <end position="41"/>
    </location>
</feature>
<feature type="compositionally biased region" description="Polar residues" evidence="1">
    <location>
        <begin position="14"/>
        <end position="31"/>
    </location>
</feature>
<feature type="region of interest" description="Disordered" evidence="1">
    <location>
        <begin position="162"/>
        <end position="199"/>
    </location>
</feature>
<feature type="compositionally biased region" description="Basic residues" evidence="1">
    <location>
        <begin position="178"/>
        <end position="189"/>
    </location>
</feature>
<dbReference type="EMBL" id="SZYD01000013">
    <property type="protein sequence ID" value="KAD4385953.1"/>
    <property type="molecule type" value="Genomic_DNA"/>
</dbReference>
<reference evidence="2 3" key="1">
    <citation type="submission" date="2019-05" db="EMBL/GenBank/DDBJ databases">
        <title>Mikania micrantha, genome provides insights into the molecular mechanism of rapid growth.</title>
        <authorList>
            <person name="Liu B."/>
        </authorList>
    </citation>
    <scope>NUCLEOTIDE SEQUENCE [LARGE SCALE GENOMIC DNA]</scope>
    <source>
        <strain evidence="2">NLD-2019</strain>
        <tissue evidence="2">Leaf</tissue>
    </source>
</reference>
<feature type="compositionally biased region" description="Polar residues" evidence="1">
    <location>
        <begin position="165"/>
        <end position="177"/>
    </location>
</feature>
<dbReference type="AlphaFoldDB" id="A0A5N6N8F8"/>
<sequence>MAPKRGRPAKKATKNVTNPELNQVQPVNVESNPDPRVNSETNRAPLVNVETNTVPLMAASGAELNEAMIARIVNEQLVAVIPGMLAQYQQNIASSSRGSHIERNITDRNTETYTTTSMNITVLDSPPHGSAAKITTLEHTIILANRYTDEAIRNGTLTMIDEESSSGTKIKAPSNTRGTKRKRFQKNKTKAPAETSRSKQTVKSMVRLFQKGKDILGRRPNVISVLIITKDYVLNVQTVIESDTTPNTVTFLLVNPTKNHNKLLKQTERVSGVEVPTIL</sequence>
<protein>
    <submittedName>
        <fullName evidence="2">Uncharacterized protein</fullName>
    </submittedName>
</protein>
<name>A0A5N6N8F8_9ASTR</name>
<evidence type="ECO:0000313" key="2">
    <source>
        <dbReference type="EMBL" id="KAD4385953.1"/>
    </source>
</evidence>
<proteinExistence type="predicted"/>
<organism evidence="2 3">
    <name type="scientific">Mikania micrantha</name>
    <name type="common">bitter vine</name>
    <dbReference type="NCBI Taxonomy" id="192012"/>
    <lineage>
        <taxon>Eukaryota</taxon>
        <taxon>Viridiplantae</taxon>
        <taxon>Streptophyta</taxon>
        <taxon>Embryophyta</taxon>
        <taxon>Tracheophyta</taxon>
        <taxon>Spermatophyta</taxon>
        <taxon>Magnoliopsida</taxon>
        <taxon>eudicotyledons</taxon>
        <taxon>Gunneridae</taxon>
        <taxon>Pentapetalae</taxon>
        <taxon>asterids</taxon>
        <taxon>campanulids</taxon>
        <taxon>Asterales</taxon>
        <taxon>Asteraceae</taxon>
        <taxon>Asteroideae</taxon>
        <taxon>Heliantheae alliance</taxon>
        <taxon>Eupatorieae</taxon>
        <taxon>Mikania</taxon>
    </lineage>
</organism>
<feature type="compositionally biased region" description="Basic residues" evidence="1">
    <location>
        <begin position="1"/>
        <end position="13"/>
    </location>
</feature>